<evidence type="ECO:0000256" key="1">
    <source>
        <dbReference type="SAM" id="Phobius"/>
    </source>
</evidence>
<keyword evidence="1" id="KW-0812">Transmembrane</keyword>
<dbReference type="InterPro" id="IPR018710">
    <property type="entry name" value="DUF2232"/>
</dbReference>
<feature type="transmembrane region" description="Helical" evidence="1">
    <location>
        <begin position="237"/>
        <end position="257"/>
    </location>
</feature>
<accession>A0ABV8JFL6</accession>
<feature type="transmembrane region" description="Helical" evidence="1">
    <location>
        <begin position="48"/>
        <end position="67"/>
    </location>
</feature>
<reference evidence="3" key="1">
    <citation type="journal article" date="2019" name="Int. J. Syst. Evol. Microbiol.">
        <title>The Global Catalogue of Microorganisms (GCM) 10K type strain sequencing project: providing services to taxonomists for standard genome sequencing and annotation.</title>
        <authorList>
            <consortium name="The Broad Institute Genomics Platform"/>
            <consortium name="The Broad Institute Genome Sequencing Center for Infectious Disease"/>
            <person name="Wu L."/>
            <person name="Ma J."/>
        </authorList>
    </citation>
    <scope>NUCLEOTIDE SEQUENCE [LARGE SCALE GENOMIC DNA]</scope>
    <source>
        <strain evidence="3">IBRC-M 10813</strain>
    </source>
</reference>
<proteinExistence type="predicted"/>
<feature type="transmembrane region" description="Helical" evidence="1">
    <location>
        <begin position="207"/>
        <end position="225"/>
    </location>
</feature>
<keyword evidence="3" id="KW-1185">Reference proteome</keyword>
<dbReference type="Pfam" id="PF09991">
    <property type="entry name" value="DUF2232"/>
    <property type="match status" value="1"/>
</dbReference>
<gene>
    <name evidence="2" type="ORF">ACFOUO_10635</name>
</gene>
<evidence type="ECO:0000313" key="2">
    <source>
        <dbReference type="EMBL" id="MFC4077253.1"/>
    </source>
</evidence>
<dbReference type="RefSeq" id="WP_380704987.1">
    <property type="nucleotide sequence ID" value="NZ_JBHSAP010000015.1"/>
</dbReference>
<keyword evidence="1" id="KW-0472">Membrane</keyword>
<organism evidence="2 3">
    <name type="scientific">Salinithrix halophila</name>
    <dbReference type="NCBI Taxonomy" id="1485204"/>
    <lineage>
        <taxon>Bacteria</taxon>
        <taxon>Bacillati</taxon>
        <taxon>Bacillota</taxon>
        <taxon>Bacilli</taxon>
        <taxon>Bacillales</taxon>
        <taxon>Thermoactinomycetaceae</taxon>
        <taxon>Salinithrix</taxon>
    </lineage>
</organism>
<dbReference type="PANTHER" id="PTHR41324">
    <property type="entry name" value="MEMBRANE PROTEIN-RELATED"/>
    <property type="match status" value="1"/>
</dbReference>
<sequence>MSRFSDLRDGLITFGLFALLILTLLTPLSLLTCWFLPLPFLLHTARRGGRSILFPIIACGIFILLAAAHPFFISLYIFSAVTGAVMGLIYRRTASTGTDVVLGGLLTSWICLLLLVTVTALFTDFFGQLQSIWHEQWKETQRLAESIGAAGDLPSQNSVARVLPGMLILFLLPFPLLNFALGRRILIRQGFPGKYLPPFRDWRLPRPFFYFYFLSLLGFLFLNNGETDSIGLVFSNATALLYILFLFQGWAFTAFLLHQNKRSGKWMILVVSLSFIPLITLLLHLVGILDTGTKLRKRLKGKR</sequence>
<feature type="transmembrane region" description="Helical" evidence="1">
    <location>
        <begin position="102"/>
        <end position="122"/>
    </location>
</feature>
<feature type="transmembrane region" description="Helical" evidence="1">
    <location>
        <begin position="162"/>
        <end position="186"/>
    </location>
</feature>
<keyword evidence="1" id="KW-1133">Transmembrane helix</keyword>
<name>A0ABV8JFL6_9BACL</name>
<dbReference type="Proteomes" id="UP001595843">
    <property type="component" value="Unassembled WGS sequence"/>
</dbReference>
<protein>
    <submittedName>
        <fullName evidence="2">DUF2232 domain-containing protein</fullName>
    </submittedName>
</protein>
<dbReference type="PANTHER" id="PTHR41324:SF1">
    <property type="entry name" value="DUF2232 DOMAIN-CONTAINING PROTEIN"/>
    <property type="match status" value="1"/>
</dbReference>
<feature type="transmembrane region" description="Helical" evidence="1">
    <location>
        <begin position="12"/>
        <end position="36"/>
    </location>
</feature>
<evidence type="ECO:0000313" key="3">
    <source>
        <dbReference type="Proteomes" id="UP001595843"/>
    </source>
</evidence>
<dbReference type="EMBL" id="JBHSAP010000015">
    <property type="protein sequence ID" value="MFC4077253.1"/>
    <property type="molecule type" value="Genomic_DNA"/>
</dbReference>
<comment type="caution">
    <text evidence="2">The sequence shown here is derived from an EMBL/GenBank/DDBJ whole genome shotgun (WGS) entry which is preliminary data.</text>
</comment>
<feature type="transmembrane region" description="Helical" evidence="1">
    <location>
        <begin position="73"/>
        <end position="90"/>
    </location>
</feature>
<feature type="transmembrane region" description="Helical" evidence="1">
    <location>
        <begin position="266"/>
        <end position="289"/>
    </location>
</feature>